<evidence type="ECO:0000256" key="3">
    <source>
        <dbReference type="ARBA" id="ARBA00023004"/>
    </source>
</evidence>
<gene>
    <name evidence="8" type="ORF">HAHE_41850</name>
</gene>
<evidence type="ECO:0000256" key="6">
    <source>
        <dbReference type="SAM" id="SignalP"/>
    </source>
</evidence>
<dbReference type="Gene3D" id="2.120.10.30">
    <property type="entry name" value="TolB, C-terminal domain"/>
    <property type="match status" value="1"/>
</dbReference>
<dbReference type="Pfam" id="PF20601">
    <property type="entry name" value="DUF6797"/>
    <property type="match status" value="1"/>
</dbReference>
<dbReference type="InterPro" id="IPR046476">
    <property type="entry name" value="DUF6797"/>
</dbReference>
<dbReference type="PANTHER" id="PTHR33546">
    <property type="entry name" value="LARGE, MULTIFUNCTIONAL SECRETED PROTEIN-RELATED"/>
    <property type="match status" value="1"/>
</dbReference>
<feature type="domain" description="Cytochrome c" evidence="7">
    <location>
        <begin position="758"/>
        <end position="845"/>
    </location>
</feature>
<name>A0ABN6H9B6_9BACT</name>
<protein>
    <recommendedName>
        <fullName evidence="7">Cytochrome c domain-containing protein</fullName>
    </recommendedName>
</protein>
<evidence type="ECO:0000256" key="2">
    <source>
        <dbReference type="ARBA" id="ARBA00022723"/>
    </source>
</evidence>
<dbReference type="InterPro" id="IPR009056">
    <property type="entry name" value="Cyt_c-like_dom"/>
</dbReference>
<dbReference type="InterPro" id="IPR011042">
    <property type="entry name" value="6-blade_b-propeller_TolB-like"/>
</dbReference>
<evidence type="ECO:0000313" key="9">
    <source>
        <dbReference type="Proteomes" id="UP001374893"/>
    </source>
</evidence>
<evidence type="ECO:0000256" key="4">
    <source>
        <dbReference type="PROSITE-ProRule" id="PRU00433"/>
    </source>
</evidence>
<dbReference type="EMBL" id="AP024702">
    <property type="protein sequence ID" value="BCX50277.1"/>
    <property type="molecule type" value="Genomic_DNA"/>
</dbReference>
<feature type="chain" id="PRO_5045789866" description="Cytochrome c domain-containing protein" evidence="6">
    <location>
        <begin position="21"/>
        <end position="845"/>
    </location>
</feature>
<accession>A0ABN6H9B6</accession>
<dbReference type="SUPFAM" id="SSF63829">
    <property type="entry name" value="Calcium-dependent phosphotriesterase"/>
    <property type="match status" value="1"/>
</dbReference>
<feature type="signal peptide" evidence="6">
    <location>
        <begin position="1"/>
        <end position="20"/>
    </location>
</feature>
<dbReference type="PROSITE" id="PS51007">
    <property type="entry name" value="CYTC"/>
    <property type="match status" value="1"/>
</dbReference>
<dbReference type="InterPro" id="IPR036909">
    <property type="entry name" value="Cyt_c-like_dom_sf"/>
</dbReference>
<proteinExistence type="predicted"/>
<reference evidence="8 9" key="1">
    <citation type="submission" date="2021-06" db="EMBL/GenBank/DDBJ databases">
        <title>Complete genome of Haloferula helveola possessing various polysaccharide degrading enzymes.</title>
        <authorList>
            <person name="Takami H."/>
            <person name="Huang C."/>
            <person name="Hamasaki K."/>
        </authorList>
    </citation>
    <scope>NUCLEOTIDE SEQUENCE [LARGE SCALE GENOMIC DNA]</scope>
    <source>
        <strain evidence="8 9">CN-1</strain>
    </source>
</reference>
<evidence type="ECO:0000259" key="7">
    <source>
        <dbReference type="PROSITE" id="PS51007"/>
    </source>
</evidence>
<sequence length="845" mass="92239">MFVKPACLSFFLSLLCPVFGEFGPFVEPQTPFLRSALVTEEGKEVNRTRRGVLVPMGEGVWGCFDPDLLRWALFWKVPEGEPPITMDSMAAISYPDQKAKAGRPPKPVGKPLMHSPELPGVSSGARPSPDPRTRHLVGRDDPVGPLPRNFGRWMGISLSGSTPVLHYTAGGREVSEIVRFEKGSIDRLIQVGPGRGELCFRLEADVAGADGPTRGVLRKGSLPVVQIAGEGVRLSAGREIGTCLIVGPSEEAQTARVVRSRQAVDLAEVEFPTLQVARPMFPEAIEVEASASRADGPFDLRPISIPMENVQRRGIRPMDLAFLSDGTALLCGFDGDIWRISGIDQPVARWMRVATGLFEPTNIEVNVDDEVFVLGRDQITQLVDTDGDGHYDVFRNRSDAFEQTLHTRDYAMSMDLGPGGSFYVAKGGIVEMGNGAFNEQSLHRSSVLRIDPSGDRAEVLADGLRLPYVGVRSDGSVFASDQQGHHVPSTPLYRIGFDNPSFGYDPGRFEKSKPIVEPLLWFPYQVNRSGAGFATLSGRGFPDMDGVFAQVSWNGRLFPVETPEVGVPFGWNLPVQFSFPTLNGASHPETGELFVVGLGISGYKPTTPGLEGIAGLRQRDPVAVPSSLEVAETAIRVGFRKPMREDRLPTVASLRFWNIQRTGKYGSGHFRWDGKAGEHELTPQAVRLSDDRRFLTIEVPPVFRSDIMSLTLQLMETGSAKVRTIDLYARPIHLPKPDGGDLAAIVKRERTDAKLQPGDAGRGKEVFARYGCVGCHSLTGEKLTGPALNGIASRQADGLDGYLRESILDPSKQVTEGFEPAMPSFEGVIRPQELEDLVAYLTELK</sequence>
<keyword evidence="6" id="KW-0732">Signal</keyword>
<keyword evidence="2 4" id="KW-0479">Metal-binding</keyword>
<evidence type="ECO:0000256" key="1">
    <source>
        <dbReference type="ARBA" id="ARBA00022617"/>
    </source>
</evidence>
<keyword evidence="3 4" id="KW-0408">Iron</keyword>
<dbReference type="Pfam" id="PF00034">
    <property type="entry name" value="Cytochrom_C"/>
    <property type="match status" value="1"/>
</dbReference>
<dbReference type="Gene3D" id="1.10.760.10">
    <property type="entry name" value="Cytochrome c-like domain"/>
    <property type="match status" value="1"/>
</dbReference>
<evidence type="ECO:0000256" key="5">
    <source>
        <dbReference type="SAM" id="MobiDB-lite"/>
    </source>
</evidence>
<dbReference type="Proteomes" id="UP001374893">
    <property type="component" value="Chromosome"/>
</dbReference>
<organism evidence="8 9">
    <name type="scientific">Haloferula helveola</name>
    <dbReference type="NCBI Taxonomy" id="490095"/>
    <lineage>
        <taxon>Bacteria</taxon>
        <taxon>Pseudomonadati</taxon>
        <taxon>Verrucomicrobiota</taxon>
        <taxon>Verrucomicrobiia</taxon>
        <taxon>Verrucomicrobiales</taxon>
        <taxon>Verrucomicrobiaceae</taxon>
        <taxon>Haloferula</taxon>
    </lineage>
</organism>
<dbReference type="PANTHER" id="PTHR33546:SF1">
    <property type="entry name" value="LARGE, MULTIFUNCTIONAL SECRETED PROTEIN"/>
    <property type="match status" value="1"/>
</dbReference>
<dbReference type="SUPFAM" id="SSF46626">
    <property type="entry name" value="Cytochrome c"/>
    <property type="match status" value="1"/>
</dbReference>
<feature type="region of interest" description="Disordered" evidence="5">
    <location>
        <begin position="97"/>
        <end position="142"/>
    </location>
</feature>
<keyword evidence="1 4" id="KW-0349">Heme</keyword>
<feature type="compositionally biased region" description="Basic and acidic residues" evidence="5">
    <location>
        <begin position="129"/>
        <end position="142"/>
    </location>
</feature>
<keyword evidence="9" id="KW-1185">Reference proteome</keyword>
<evidence type="ECO:0000313" key="8">
    <source>
        <dbReference type="EMBL" id="BCX50277.1"/>
    </source>
</evidence>